<dbReference type="Pfam" id="PF07715">
    <property type="entry name" value="Plug"/>
    <property type="match status" value="1"/>
</dbReference>
<keyword evidence="4" id="KW-0812">Transmembrane</keyword>
<dbReference type="EMBL" id="PVTH01000001">
    <property type="protein sequence ID" value="PRY55208.1"/>
    <property type="molecule type" value="Genomic_DNA"/>
</dbReference>
<dbReference type="InterPro" id="IPR039426">
    <property type="entry name" value="TonB-dep_rcpt-like"/>
</dbReference>
<evidence type="ECO:0000256" key="7">
    <source>
        <dbReference type="ARBA" id="ARBA00023237"/>
    </source>
</evidence>
<comment type="subcellular location">
    <subcellularLocation>
        <location evidence="1">Cell outer membrane</location>
        <topology evidence="1">Multi-pass membrane protein</topology>
    </subcellularLocation>
</comment>
<evidence type="ECO:0000256" key="8">
    <source>
        <dbReference type="RuleBase" id="RU003357"/>
    </source>
</evidence>
<dbReference type="InterPro" id="IPR036942">
    <property type="entry name" value="Beta-barrel_TonB_sf"/>
</dbReference>
<feature type="domain" description="TonB-dependent receptor-like beta-barrel" evidence="10">
    <location>
        <begin position="265"/>
        <end position="650"/>
    </location>
</feature>
<protein>
    <submittedName>
        <fullName evidence="12">Iron complex outermembrane receptor protein</fullName>
    </submittedName>
</protein>
<reference evidence="12 13" key="1">
    <citation type="submission" date="2018-03" db="EMBL/GenBank/DDBJ databases">
        <title>Genomic Encyclopedia of Type Strains, Phase III (KMG-III): the genomes of soil and plant-associated and newly described type strains.</title>
        <authorList>
            <person name="Whitman W."/>
        </authorList>
    </citation>
    <scope>NUCLEOTIDE SEQUENCE [LARGE SCALE GENOMIC DNA]</scope>
    <source>
        <strain evidence="12 13">CGMCC 1.9313</strain>
    </source>
</reference>
<comment type="caution">
    <text evidence="12">The sequence shown here is derived from an EMBL/GenBank/DDBJ whole genome shotgun (WGS) entry which is preliminary data.</text>
</comment>
<dbReference type="InterPro" id="IPR012910">
    <property type="entry name" value="Plug_dom"/>
</dbReference>
<keyword evidence="2" id="KW-0813">Transport</keyword>
<dbReference type="SUPFAM" id="SSF56935">
    <property type="entry name" value="Porins"/>
    <property type="match status" value="1"/>
</dbReference>
<keyword evidence="5 8" id="KW-0798">TonB box</keyword>
<dbReference type="InterPro" id="IPR037066">
    <property type="entry name" value="Plug_dom_sf"/>
</dbReference>
<dbReference type="GO" id="GO:0009279">
    <property type="term" value="C:cell outer membrane"/>
    <property type="evidence" value="ECO:0007669"/>
    <property type="project" value="UniProtKB-SubCell"/>
</dbReference>
<keyword evidence="6 8" id="KW-0472">Membrane</keyword>
<evidence type="ECO:0000256" key="6">
    <source>
        <dbReference type="ARBA" id="ARBA00023136"/>
    </source>
</evidence>
<dbReference type="Proteomes" id="UP000238034">
    <property type="component" value="Unassembled WGS sequence"/>
</dbReference>
<evidence type="ECO:0000256" key="9">
    <source>
        <dbReference type="SAM" id="SignalP"/>
    </source>
</evidence>
<feature type="signal peptide" evidence="9">
    <location>
        <begin position="1"/>
        <end position="23"/>
    </location>
</feature>
<evidence type="ECO:0000256" key="2">
    <source>
        <dbReference type="ARBA" id="ARBA00022448"/>
    </source>
</evidence>
<evidence type="ECO:0000256" key="4">
    <source>
        <dbReference type="ARBA" id="ARBA00022692"/>
    </source>
</evidence>
<dbReference type="InterPro" id="IPR000531">
    <property type="entry name" value="Beta-barrel_TonB"/>
</dbReference>
<keyword evidence="3" id="KW-1134">Transmembrane beta strand</keyword>
<keyword evidence="7" id="KW-0998">Cell outer membrane</keyword>
<dbReference type="PANTHER" id="PTHR30069:SF49">
    <property type="entry name" value="OUTER MEMBRANE PROTEIN C"/>
    <property type="match status" value="1"/>
</dbReference>
<keyword evidence="13" id="KW-1185">Reference proteome</keyword>
<feature type="domain" description="TonB-dependent receptor plug" evidence="11">
    <location>
        <begin position="55"/>
        <end position="149"/>
    </location>
</feature>
<dbReference type="PANTHER" id="PTHR30069">
    <property type="entry name" value="TONB-DEPENDENT OUTER MEMBRANE RECEPTOR"/>
    <property type="match status" value="1"/>
</dbReference>
<dbReference type="OrthoDB" id="9759247at2"/>
<feature type="chain" id="PRO_5015749575" evidence="9">
    <location>
        <begin position="24"/>
        <end position="679"/>
    </location>
</feature>
<dbReference type="GO" id="GO:0015344">
    <property type="term" value="F:siderophore uptake transmembrane transporter activity"/>
    <property type="evidence" value="ECO:0007669"/>
    <property type="project" value="TreeGrafter"/>
</dbReference>
<comment type="similarity">
    <text evidence="8">Belongs to the TonB-dependent receptor family.</text>
</comment>
<accession>A0A2T0UBF5</accession>
<organism evidence="12 13">
    <name type="scientific">Arcticibacter pallidicorallinus</name>
    <dbReference type="NCBI Taxonomy" id="1259464"/>
    <lineage>
        <taxon>Bacteria</taxon>
        <taxon>Pseudomonadati</taxon>
        <taxon>Bacteroidota</taxon>
        <taxon>Sphingobacteriia</taxon>
        <taxon>Sphingobacteriales</taxon>
        <taxon>Sphingobacteriaceae</taxon>
        <taxon>Arcticibacter</taxon>
    </lineage>
</organism>
<evidence type="ECO:0000259" key="10">
    <source>
        <dbReference type="Pfam" id="PF00593"/>
    </source>
</evidence>
<gene>
    <name evidence="12" type="ORF">B0I27_101176</name>
</gene>
<proteinExistence type="inferred from homology"/>
<dbReference type="Gene3D" id="2.40.170.20">
    <property type="entry name" value="TonB-dependent receptor, beta-barrel domain"/>
    <property type="match status" value="1"/>
</dbReference>
<dbReference type="AlphaFoldDB" id="A0A2T0UBF5"/>
<name>A0A2T0UBF5_9SPHI</name>
<keyword evidence="12" id="KW-0675">Receptor</keyword>
<evidence type="ECO:0000256" key="3">
    <source>
        <dbReference type="ARBA" id="ARBA00022452"/>
    </source>
</evidence>
<evidence type="ECO:0000313" key="13">
    <source>
        <dbReference type="Proteomes" id="UP000238034"/>
    </source>
</evidence>
<evidence type="ECO:0000256" key="5">
    <source>
        <dbReference type="ARBA" id="ARBA00023077"/>
    </source>
</evidence>
<sequence length="679" mass="75428">MKRQFKIWTAFFGLSAFSATLRAQNSDSLDRQLPLRTLLLQEVPVSPSKNISEAAREIRQNNLQELTDKILEYTPGINMIRRGNFAMEPSLRSLNGGQITMSINGMRIFGACTDKMDPISSYVEPNNLESFSVSYDPGANAAGSGIGGGIDFRLKQPSFSDVQQWSGRFGSGFETNGAAVQTLAGVEYSNADLAFQANGIFRRSSNYRASGGREIPFSQYRKWNGSVSMMVRSGKSGYLKADYLQDEGYDIGYPALTMDVAFAKARIAALSFVRNSRAGMVRWETKGYYNYIDHAMDDTRRPPETVPMHMDMPGTSTTFGAFSVLDLHLSDSHHMKVKVDGYHNRLWATMTMYPSDGSPMFMYTLANPVRSDLGLHISDAISLSKKLTLTPSARLEYMHDAISGSDAKEQLSGLFEGALSRNRMVANLSIAASFQPDKDWLLNAAIARGGRAASLQEAYAFYIYNRLDAFDYLGNPDLSQESSLNLSFGSTYRNSSLEISTNVFGYFIQDYIAGTILDGYSTMTIGASGVKQYINVASARLYGGEVALKWEPMNRLVVSSLNTFTRGSDNEGSALPLIAPFKTINAVDYNFRKTFFRIEGVTNAAQKHVSTQKYGETMTPESTILNLHMGKQFSLSKQTKLKINLSVENLFDEDYFQHLDIMKISRPGRNLTCRMTVLL</sequence>
<keyword evidence="9" id="KW-0732">Signal</keyword>
<evidence type="ECO:0000259" key="11">
    <source>
        <dbReference type="Pfam" id="PF07715"/>
    </source>
</evidence>
<evidence type="ECO:0000313" key="12">
    <source>
        <dbReference type="EMBL" id="PRY55208.1"/>
    </source>
</evidence>
<dbReference type="RefSeq" id="WP_106290448.1">
    <property type="nucleotide sequence ID" value="NZ_PVTH01000001.1"/>
</dbReference>
<dbReference type="Gene3D" id="2.170.130.10">
    <property type="entry name" value="TonB-dependent receptor, plug domain"/>
    <property type="match status" value="1"/>
</dbReference>
<dbReference type="GO" id="GO:0044718">
    <property type="term" value="P:siderophore transmembrane transport"/>
    <property type="evidence" value="ECO:0007669"/>
    <property type="project" value="TreeGrafter"/>
</dbReference>
<evidence type="ECO:0000256" key="1">
    <source>
        <dbReference type="ARBA" id="ARBA00004571"/>
    </source>
</evidence>
<dbReference type="Pfam" id="PF00593">
    <property type="entry name" value="TonB_dep_Rec_b-barrel"/>
    <property type="match status" value="1"/>
</dbReference>